<sequence length="137" mass="15672">MPTTKTSLFAALLRTVADWTSAQHGTPKQSARAERRRRARQRLKARAALADLYQAAGESLGAQVDALRQMVDGLNTDRERLQQQIHIHHECMENLGRRNTYLLDQCATSQHEAEHWKRFAEGERAQEAEIARKLQLN</sequence>
<accession>A0A6C1KJM8</accession>
<dbReference type="EMBL" id="VAUP01000007">
    <property type="protein sequence ID" value="TLX44479.1"/>
    <property type="molecule type" value="Genomic_DNA"/>
</dbReference>
<gene>
    <name evidence="1" type="ORF">FBQ73_02565</name>
</gene>
<dbReference type="OrthoDB" id="9834428at2"/>
<dbReference type="RefSeq" id="WP_138397966.1">
    <property type="nucleotide sequence ID" value="NZ_JBAFVI010000012.1"/>
</dbReference>
<evidence type="ECO:0000313" key="1">
    <source>
        <dbReference type="EMBL" id="TLX44479.1"/>
    </source>
</evidence>
<comment type="caution">
    <text evidence="1">The sequence shown here is derived from an EMBL/GenBank/DDBJ whole genome shotgun (WGS) entry which is preliminary data.</text>
</comment>
<dbReference type="Gene3D" id="1.20.58.460">
    <property type="entry name" value="Hyaluronidase post-catalytic domain-like"/>
    <property type="match status" value="1"/>
</dbReference>
<dbReference type="GeneID" id="95772337"/>
<reference evidence="1 2" key="1">
    <citation type="submission" date="2019-05" db="EMBL/GenBank/DDBJ databases">
        <authorList>
            <person name="Zhou X."/>
        </authorList>
    </citation>
    <scope>NUCLEOTIDE SEQUENCE [LARGE SCALE GENOMIC DNA]</scope>
    <source>
        <strain evidence="1 2">DSM 432</strain>
    </source>
</reference>
<name>A0A6C1KJM8_XANAU</name>
<protein>
    <submittedName>
        <fullName evidence="1">Uncharacterized protein</fullName>
    </submittedName>
</protein>
<dbReference type="AlphaFoldDB" id="A0A6C1KJM8"/>
<dbReference type="Proteomes" id="UP000305131">
    <property type="component" value="Unassembled WGS sequence"/>
</dbReference>
<evidence type="ECO:0000313" key="2">
    <source>
        <dbReference type="Proteomes" id="UP000305131"/>
    </source>
</evidence>
<organism evidence="1 2">
    <name type="scientific">Xanthobacter autotrophicus</name>
    <dbReference type="NCBI Taxonomy" id="280"/>
    <lineage>
        <taxon>Bacteria</taxon>
        <taxon>Pseudomonadati</taxon>
        <taxon>Pseudomonadota</taxon>
        <taxon>Alphaproteobacteria</taxon>
        <taxon>Hyphomicrobiales</taxon>
        <taxon>Xanthobacteraceae</taxon>
        <taxon>Xanthobacter</taxon>
    </lineage>
</organism>
<proteinExistence type="predicted"/>